<dbReference type="InterPro" id="IPR001810">
    <property type="entry name" value="F-box_dom"/>
</dbReference>
<evidence type="ECO:0000313" key="3">
    <source>
        <dbReference type="Proteomes" id="UP000694251"/>
    </source>
</evidence>
<organism evidence="2 3">
    <name type="scientific">Arabidopsis suecica</name>
    <name type="common">Swedish thale-cress</name>
    <name type="synonym">Cardaminopsis suecica</name>
    <dbReference type="NCBI Taxonomy" id="45249"/>
    <lineage>
        <taxon>Eukaryota</taxon>
        <taxon>Viridiplantae</taxon>
        <taxon>Streptophyta</taxon>
        <taxon>Embryophyta</taxon>
        <taxon>Tracheophyta</taxon>
        <taxon>Spermatophyta</taxon>
        <taxon>Magnoliopsida</taxon>
        <taxon>eudicotyledons</taxon>
        <taxon>Gunneridae</taxon>
        <taxon>Pentapetalae</taxon>
        <taxon>rosids</taxon>
        <taxon>malvids</taxon>
        <taxon>Brassicales</taxon>
        <taxon>Brassicaceae</taxon>
        <taxon>Camelineae</taxon>
        <taxon>Arabidopsis</taxon>
    </lineage>
</organism>
<keyword evidence="3" id="KW-1185">Reference proteome</keyword>
<dbReference type="InterPro" id="IPR057499">
    <property type="entry name" value="Kelch_FKB95"/>
</dbReference>
<dbReference type="SMART" id="SM00256">
    <property type="entry name" value="FBOX"/>
    <property type="match status" value="1"/>
</dbReference>
<feature type="domain" description="F-box" evidence="1">
    <location>
        <begin position="20"/>
        <end position="60"/>
    </location>
</feature>
<dbReference type="Proteomes" id="UP000694251">
    <property type="component" value="Chromosome 6"/>
</dbReference>
<dbReference type="Pfam" id="PF25210">
    <property type="entry name" value="Kelch_FKB95"/>
    <property type="match status" value="1"/>
</dbReference>
<dbReference type="InterPro" id="IPR006652">
    <property type="entry name" value="Kelch_1"/>
</dbReference>
<sequence length="399" mass="45155">MMSSPIKKRTTTTQPANLSLPNDLLVSCIARVSRLYYPTLSLVSKSFRSLVASPELYKTRSLLGHTESCLYVCLRFPPDPNPRWYTLCQIPNRMKKKNSSGNLLVQILIPSSPSSPPPQSHSSNHLVAVGSNIYKIGGDVPSSSKVSVLDCKSHTWNQAPSMRVDRSSSSSTVSLLDGKIYVAGGCEDRNSVNWVEAFDPKTHTWSSVTSPSAAIRNGRVAEHRSLGFGGKFYIFGNYSDESGVVYNPKEGRWNPVPLFINMASELWYHSCCVIDNILFYWFHRHFHWYDYKVKLWKQVNGLEVLSEKLGKGLKTFGTLFEFFNPERWHCKIVDYGGKMVVLWDEECDGYQENTIWCAEIELERRDGDEIWGKVVWFDVVLTVPKSCHFLNGNALSATV</sequence>
<accession>A0A8T2CNA4</accession>
<comment type="caution">
    <text evidence="2">The sequence shown here is derived from an EMBL/GenBank/DDBJ whole genome shotgun (WGS) entry which is preliminary data.</text>
</comment>
<dbReference type="EMBL" id="JAEFBJ010000006">
    <property type="protein sequence ID" value="KAG7599782.1"/>
    <property type="molecule type" value="Genomic_DNA"/>
</dbReference>
<gene>
    <name evidence="2" type="ORF">ISN44_As06g039510</name>
</gene>
<dbReference type="OrthoDB" id="45365at2759"/>
<name>A0A8T2CNA4_ARASU</name>
<reference evidence="2 3" key="1">
    <citation type="submission" date="2020-12" db="EMBL/GenBank/DDBJ databases">
        <title>Concerted genomic and epigenomic changes stabilize Arabidopsis allopolyploids.</title>
        <authorList>
            <person name="Chen Z."/>
        </authorList>
    </citation>
    <scope>NUCLEOTIDE SEQUENCE [LARGE SCALE GENOMIC DNA]</scope>
    <source>
        <strain evidence="2">As9502</strain>
        <tissue evidence="2">Leaf</tissue>
    </source>
</reference>
<dbReference type="InterPro" id="IPR050354">
    <property type="entry name" value="F-box/kelch-repeat_ARATH"/>
</dbReference>
<evidence type="ECO:0000313" key="2">
    <source>
        <dbReference type="EMBL" id="KAG7599782.1"/>
    </source>
</evidence>
<proteinExistence type="predicted"/>
<dbReference type="PANTHER" id="PTHR24414:SF95">
    <property type="entry name" value="F-BOX DOMAIN-CONTAINING PROTEIN"/>
    <property type="match status" value="1"/>
</dbReference>
<evidence type="ECO:0000259" key="1">
    <source>
        <dbReference type="SMART" id="SM00256"/>
    </source>
</evidence>
<dbReference type="SMART" id="SM00612">
    <property type="entry name" value="Kelch"/>
    <property type="match status" value="3"/>
</dbReference>
<dbReference type="Pfam" id="PF00646">
    <property type="entry name" value="F-box"/>
    <property type="match status" value="1"/>
</dbReference>
<dbReference type="AlphaFoldDB" id="A0A8T2CNA4"/>
<protein>
    <submittedName>
        <fullName evidence="2">F-box domain</fullName>
    </submittedName>
</protein>
<dbReference type="CDD" id="cd22152">
    <property type="entry name" value="F-box_AtAFR-like"/>
    <property type="match status" value="1"/>
</dbReference>
<dbReference type="PANTHER" id="PTHR24414">
    <property type="entry name" value="F-BOX/KELCH-REPEAT PROTEIN SKIP4"/>
    <property type="match status" value="1"/>
</dbReference>